<evidence type="ECO:0000256" key="7">
    <source>
        <dbReference type="RuleBase" id="RU361218"/>
    </source>
</evidence>
<dbReference type="Pfam" id="PF00335">
    <property type="entry name" value="Tetraspanin"/>
    <property type="match status" value="1"/>
</dbReference>
<evidence type="ECO:0000256" key="2">
    <source>
        <dbReference type="ARBA" id="ARBA00006840"/>
    </source>
</evidence>
<keyword evidence="4 7" id="KW-1133">Transmembrane helix</keyword>
<feature type="transmembrane region" description="Helical" evidence="7">
    <location>
        <begin position="31"/>
        <end position="50"/>
    </location>
</feature>
<feature type="transmembrane region" description="Helical" evidence="7">
    <location>
        <begin position="62"/>
        <end position="91"/>
    </location>
</feature>
<comment type="subcellular location">
    <subcellularLocation>
        <location evidence="1 7">Membrane</location>
        <topology evidence="1 7">Multi-pass membrane protein</topology>
    </subcellularLocation>
</comment>
<feature type="transmembrane region" description="Helical" evidence="7">
    <location>
        <begin position="97"/>
        <end position="119"/>
    </location>
</feature>
<feature type="transmembrane region" description="Helical" evidence="7">
    <location>
        <begin position="7"/>
        <end position="25"/>
    </location>
</feature>
<protein>
    <recommendedName>
        <fullName evidence="7">Tetraspanin</fullName>
    </recommendedName>
</protein>
<dbReference type="Gene3D" id="1.10.1450.10">
    <property type="entry name" value="Tetraspanin"/>
    <property type="match status" value="1"/>
</dbReference>
<sequence>MCKSCAGCVRVLMIVFNILFTSLYYCTEFLFCFQIIGMIVLAAALYFYFSTFGVRGTDQHNILAYTYIVLAAIGALSFVLGILGCCGSYHYSRCLLGFYFALLLVIFAIEIAIGVAGFVHREQARAIIHETLKEGVEDWKNSNNEVRWMDAIHVMFQCCGYNGPTDYGIAKVPSCCLNDECTMDFALLSFQTGCKERIDNIMHNFLIICISVITIALIELIGLIFAMTLCCAVNGRDPNAYYRAVQTA</sequence>
<reference evidence="8" key="1">
    <citation type="submission" date="2022-06" db="EMBL/GenBank/DDBJ databases">
        <authorList>
            <person name="Berger JAMES D."/>
            <person name="Berger JAMES D."/>
        </authorList>
    </citation>
    <scope>NUCLEOTIDE SEQUENCE [LARGE SCALE GENOMIC DNA]</scope>
</reference>
<feature type="disulfide bond" evidence="6">
    <location>
        <begin position="159"/>
        <end position="176"/>
    </location>
</feature>
<dbReference type="WBParaSite" id="SRDH1_81230.1">
    <property type="protein sequence ID" value="SRDH1_81230.1"/>
    <property type="gene ID" value="SRDH1_81230"/>
</dbReference>
<comment type="caution">
    <text evidence="7">Lacks conserved residue(s) required for the propagation of feature annotation.</text>
</comment>
<dbReference type="GO" id="GO:0005886">
    <property type="term" value="C:plasma membrane"/>
    <property type="evidence" value="ECO:0007669"/>
    <property type="project" value="TreeGrafter"/>
</dbReference>
<feature type="transmembrane region" description="Helical" evidence="7">
    <location>
        <begin position="205"/>
        <end position="229"/>
    </location>
</feature>
<dbReference type="InterPro" id="IPR008952">
    <property type="entry name" value="Tetraspanin_EC2_sf"/>
</dbReference>
<evidence type="ECO:0000313" key="8">
    <source>
        <dbReference type="Proteomes" id="UP000050792"/>
    </source>
</evidence>
<evidence type="ECO:0000256" key="6">
    <source>
        <dbReference type="PIRSR" id="PIRSR002419-1"/>
    </source>
</evidence>
<proteinExistence type="inferred from homology"/>
<evidence type="ECO:0000256" key="4">
    <source>
        <dbReference type="ARBA" id="ARBA00022989"/>
    </source>
</evidence>
<keyword evidence="5 7" id="KW-0472">Membrane</keyword>
<name>A0AA85G7H6_9TREM</name>
<dbReference type="PANTHER" id="PTHR19282">
    <property type="entry name" value="TETRASPANIN"/>
    <property type="match status" value="1"/>
</dbReference>
<evidence type="ECO:0000313" key="9">
    <source>
        <dbReference type="WBParaSite" id="SRDH1_81230.1"/>
    </source>
</evidence>
<feature type="disulfide bond" evidence="6">
    <location>
        <begin position="158"/>
        <end position="194"/>
    </location>
</feature>
<keyword evidence="3 7" id="KW-0812">Transmembrane</keyword>
<keyword evidence="8" id="KW-1185">Reference proteome</keyword>
<dbReference type="AlphaFoldDB" id="A0AA85G7H6"/>
<organism evidence="8 9">
    <name type="scientific">Schistosoma rodhaini</name>
    <dbReference type="NCBI Taxonomy" id="6188"/>
    <lineage>
        <taxon>Eukaryota</taxon>
        <taxon>Metazoa</taxon>
        <taxon>Spiralia</taxon>
        <taxon>Lophotrochozoa</taxon>
        <taxon>Platyhelminthes</taxon>
        <taxon>Trematoda</taxon>
        <taxon>Digenea</taxon>
        <taxon>Strigeidida</taxon>
        <taxon>Schistosomatoidea</taxon>
        <taxon>Schistosomatidae</taxon>
        <taxon>Schistosoma</taxon>
    </lineage>
</organism>
<reference evidence="9" key="2">
    <citation type="submission" date="2023-11" db="UniProtKB">
        <authorList>
            <consortium name="WormBaseParasite"/>
        </authorList>
    </citation>
    <scope>IDENTIFICATION</scope>
</reference>
<evidence type="ECO:0000256" key="5">
    <source>
        <dbReference type="ARBA" id="ARBA00023136"/>
    </source>
</evidence>
<comment type="similarity">
    <text evidence="2 7">Belongs to the tetraspanin (TM4SF) family.</text>
</comment>
<evidence type="ECO:0000256" key="3">
    <source>
        <dbReference type="ARBA" id="ARBA00022692"/>
    </source>
</evidence>
<accession>A0AA85G7H6</accession>
<dbReference type="PANTHER" id="PTHR19282:SF551">
    <property type="entry name" value="RE08073P-RELATED"/>
    <property type="match status" value="1"/>
</dbReference>
<dbReference type="InterPro" id="IPR018499">
    <property type="entry name" value="Tetraspanin/Peripherin"/>
</dbReference>
<dbReference type="CDD" id="cd03127">
    <property type="entry name" value="tetraspanin_LEL"/>
    <property type="match status" value="1"/>
</dbReference>
<dbReference type="InterPro" id="IPR000301">
    <property type="entry name" value="Tetraspanin_animals"/>
</dbReference>
<keyword evidence="6" id="KW-1015">Disulfide bond</keyword>
<dbReference type="Proteomes" id="UP000050792">
    <property type="component" value="Unassembled WGS sequence"/>
</dbReference>
<dbReference type="PIRSF" id="PIRSF002419">
    <property type="entry name" value="Tetraspanin"/>
    <property type="match status" value="1"/>
</dbReference>
<evidence type="ECO:0000256" key="1">
    <source>
        <dbReference type="ARBA" id="ARBA00004141"/>
    </source>
</evidence>
<dbReference type="PRINTS" id="PR00259">
    <property type="entry name" value="TMFOUR"/>
</dbReference>
<dbReference type="SUPFAM" id="SSF48652">
    <property type="entry name" value="Tetraspanin"/>
    <property type="match status" value="1"/>
</dbReference>